<dbReference type="Proteomes" id="UP000184550">
    <property type="component" value="Unassembled WGS sequence"/>
</dbReference>
<gene>
    <name evidence="2" type="ORF">PL8927_900013</name>
</gene>
<feature type="region of interest" description="Disordered" evidence="1">
    <location>
        <begin position="42"/>
        <end position="61"/>
    </location>
</feature>
<proteinExistence type="predicted"/>
<protein>
    <submittedName>
        <fullName evidence="2">Uncharacterized protein</fullName>
    </submittedName>
</protein>
<evidence type="ECO:0000256" key="1">
    <source>
        <dbReference type="SAM" id="MobiDB-lite"/>
    </source>
</evidence>
<name>A0A7Z9C477_9CYAN</name>
<reference evidence="2" key="1">
    <citation type="submission" date="2019-10" db="EMBL/GenBank/DDBJ databases">
        <authorList>
            <consortium name="Genoscope - CEA"/>
            <person name="William W."/>
        </authorList>
    </citation>
    <scope>NUCLEOTIDE SEQUENCE [LARGE SCALE GENOMIC DNA]</scope>
    <source>
        <strain evidence="2">BBR_PRJEB10992</strain>
    </source>
</reference>
<evidence type="ECO:0000313" key="2">
    <source>
        <dbReference type="EMBL" id="VXD25612.1"/>
    </source>
</evidence>
<keyword evidence="3" id="KW-1185">Reference proteome</keyword>
<dbReference type="RefSeq" id="WP_083626903.1">
    <property type="nucleotide sequence ID" value="NZ_LR734888.1"/>
</dbReference>
<feature type="compositionally biased region" description="Polar residues" evidence="1">
    <location>
        <begin position="42"/>
        <end position="51"/>
    </location>
</feature>
<accession>A0A7Z9C477</accession>
<dbReference type="AlphaFoldDB" id="A0A7Z9C477"/>
<evidence type="ECO:0000313" key="3">
    <source>
        <dbReference type="Proteomes" id="UP000184550"/>
    </source>
</evidence>
<dbReference type="EMBL" id="CZCU02000169">
    <property type="protein sequence ID" value="VXD25612.1"/>
    <property type="molecule type" value="Genomic_DNA"/>
</dbReference>
<sequence length="61" mass="6414">MLDILLSSLLNLAVIFPQHSGISDSSVKATLVNQATSDPILSPFGVSTNKPKSQDPIVPPN</sequence>
<comment type="caution">
    <text evidence="2">The sequence shown here is derived from an EMBL/GenBank/DDBJ whole genome shotgun (WGS) entry which is preliminary data.</text>
</comment>
<organism evidence="2 3">
    <name type="scientific">Planktothrix serta PCC 8927</name>
    <dbReference type="NCBI Taxonomy" id="671068"/>
    <lineage>
        <taxon>Bacteria</taxon>
        <taxon>Bacillati</taxon>
        <taxon>Cyanobacteriota</taxon>
        <taxon>Cyanophyceae</taxon>
        <taxon>Oscillatoriophycideae</taxon>
        <taxon>Oscillatoriales</taxon>
        <taxon>Microcoleaceae</taxon>
        <taxon>Planktothrix</taxon>
    </lineage>
</organism>